<protein>
    <submittedName>
        <fullName evidence="1">Uncharacterized protein</fullName>
    </submittedName>
</protein>
<dbReference type="Proteomes" id="UP000008370">
    <property type="component" value="Unassembled WGS sequence"/>
</dbReference>
<dbReference type="AlphaFoldDB" id="K5WCU1"/>
<proteinExistence type="predicted"/>
<evidence type="ECO:0000313" key="2">
    <source>
        <dbReference type="Proteomes" id="UP000008370"/>
    </source>
</evidence>
<dbReference type="OrthoDB" id="1859733at2759"/>
<organism evidence="1 2">
    <name type="scientific">Phanerochaete carnosa (strain HHB-10118-sp)</name>
    <name type="common">White-rot fungus</name>
    <name type="synonym">Peniophora carnosa</name>
    <dbReference type="NCBI Taxonomy" id="650164"/>
    <lineage>
        <taxon>Eukaryota</taxon>
        <taxon>Fungi</taxon>
        <taxon>Dikarya</taxon>
        <taxon>Basidiomycota</taxon>
        <taxon>Agaricomycotina</taxon>
        <taxon>Agaricomycetes</taxon>
        <taxon>Polyporales</taxon>
        <taxon>Phanerochaetaceae</taxon>
        <taxon>Phanerochaete</taxon>
    </lineage>
</organism>
<accession>K5WCU1</accession>
<reference evidence="1 2" key="1">
    <citation type="journal article" date="2012" name="BMC Genomics">
        <title>Comparative genomics of the white-rot fungi, Phanerochaete carnosa and P. chrysosporium, to elucidate the genetic basis of the distinct wood types they colonize.</title>
        <authorList>
            <person name="Suzuki H."/>
            <person name="MacDonald J."/>
            <person name="Syed K."/>
            <person name="Salamov A."/>
            <person name="Hori C."/>
            <person name="Aerts A."/>
            <person name="Henrissat B."/>
            <person name="Wiebenga A."/>
            <person name="vanKuyk P.A."/>
            <person name="Barry K."/>
            <person name="Lindquist E."/>
            <person name="LaButti K."/>
            <person name="Lapidus A."/>
            <person name="Lucas S."/>
            <person name="Coutinho P."/>
            <person name="Gong Y."/>
            <person name="Samejima M."/>
            <person name="Mahadevan R."/>
            <person name="Abou-Zaid M."/>
            <person name="de Vries R.P."/>
            <person name="Igarashi K."/>
            <person name="Yadav J.S."/>
            <person name="Grigoriev I.V."/>
            <person name="Master E.R."/>
        </authorList>
    </citation>
    <scope>NUCLEOTIDE SEQUENCE [LARGE SCALE GENOMIC DNA]</scope>
    <source>
        <strain evidence="1 2">HHB-10118-sp</strain>
    </source>
</reference>
<dbReference type="PANTHER" id="PTHR35567:SF1">
    <property type="entry name" value="CONSERVED FUNGAL PROTEIN (AFU_ORTHOLOGUE AFUA_1G14230)"/>
    <property type="match status" value="1"/>
</dbReference>
<sequence length="193" mass="20507">PVYTGLSVGVQNYTCGADGTWSSIGAFSYLYDISCLPLDTHRAFTSFIAGLWDAAPQTVTAADLVTITKNLNPGVGLGVHYWVPDPLNATSGSTFAKWDFSQSELMVNDTNKVNAFLVASKTGNVPDPFTPSVNLNWLVESALVVDGKNDGQLADQVFRINTNGGQAPNTSCTPNADTLQVKSTMDFCTSLAS</sequence>
<dbReference type="HOGENOM" id="CLU_067863_3_1_1"/>
<dbReference type="InParanoid" id="K5WCU1"/>
<dbReference type="Pfam" id="PF11937">
    <property type="entry name" value="DUF3455"/>
    <property type="match status" value="1"/>
</dbReference>
<dbReference type="InterPro" id="IPR021851">
    <property type="entry name" value="DUF3455"/>
</dbReference>
<dbReference type="KEGG" id="pco:PHACADRAFT_109555"/>
<keyword evidence="2" id="KW-1185">Reference proteome</keyword>
<dbReference type="GeneID" id="18907599"/>
<dbReference type="PANTHER" id="PTHR35567">
    <property type="entry name" value="MALATE DEHYDROGENASE (AFU_ORTHOLOGUE AFUA_2G13800)"/>
    <property type="match status" value="1"/>
</dbReference>
<gene>
    <name evidence="1" type="ORF">PHACADRAFT_109555</name>
</gene>
<name>K5WCU1_PHACS</name>
<evidence type="ECO:0000313" key="1">
    <source>
        <dbReference type="EMBL" id="EKM47997.1"/>
    </source>
</evidence>
<feature type="non-terminal residue" evidence="1">
    <location>
        <position position="1"/>
    </location>
</feature>
<dbReference type="RefSeq" id="XP_007403451.1">
    <property type="nucleotide sequence ID" value="XM_007403389.1"/>
</dbReference>
<dbReference type="EMBL" id="JH931572">
    <property type="protein sequence ID" value="EKM47997.1"/>
    <property type="molecule type" value="Genomic_DNA"/>
</dbReference>